<feature type="transmembrane region" description="Helical" evidence="6">
    <location>
        <begin position="116"/>
        <end position="137"/>
    </location>
</feature>
<feature type="transmembrane region" description="Helical" evidence="6">
    <location>
        <begin position="293"/>
        <end position="312"/>
    </location>
</feature>
<evidence type="ECO:0000256" key="2">
    <source>
        <dbReference type="ARBA" id="ARBA00022475"/>
    </source>
</evidence>
<evidence type="ECO:0000256" key="3">
    <source>
        <dbReference type="ARBA" id="ARBA00022692"/>
    </source>
</evidence>
<dbReference type="CDD" id="cd06579">
    <property type="entry name" value="TM_PBP1_transp_AraH_like"/>
    <property type="match status" value="1"/>
</dbReference>
<dbReference type="Pfam" id="PF02653">
    <property type="entry name" value="BPD_transp_2"/>
    <property type="match status" value="1"/>
</dbReference>
<proteinExistence type="predicted"/>
<dbReference type="GO" id="GO:0005886">
    <property type="term" value="C:plasma membrane"/>
    <property type="evidence" value="ECO:0007669"/>
    <property type="project" value="UniProtKB-SubCell"/>
</dbReference>
<feature type="transmembrane region" description="Helical" evidence="6">
    <location>
        <begin position="157"/>
        <end position="182"/>
    </location>
</feature>
<sequence>MPLLHLLSPYRRPAAVFAAVLVLLLILDGGRGDLLGSSLLFSLFQMFGTVGPVALGVGLTMLIGEFDLSVAGMVGMAGCIAVMTGGDNPWLGLLIAVGIGLAAGVLQGWLMTRLKLSSIGVTLGGLLIFFGISYALTESRSIEYPNLDVADVLGRKLVGFLSIPSLVAVGLYVVVALVFGMTKLGRDLIAVGSDRRAAVSAGVPANALVIATFGFSGALAALCGTLLGYSLASAAPTGLANVLVPATTAAILGGVSLAGGTGRPGGIALGALTICLLQAGLNALGMSSYAHEILVGLVMLTIAILDGSRFSIRIDELRLSLRRS</sequence>
<evidence type="ECO:0000313" key="8">
    <source>
        <dbReference type="Proteomes" id="UP001165667"/>
    </source>
</evidence>
<comment type="caution">
    <text evidence="7">The sequence shown here is derived from an EMBL/GenBank/DDBJ whole genome shotgun (WGS) entry which is preliminary data.</text>
</comment>
<keyword evidence="2" id="KW-1003">Cell membrane</keyword>
<evidence type="ECO:0000313" key="7">
    <source>
        <dbReference type="EMBL" id="MCW6507834.1"/>
    </source>
</evidence>
<feature type="transmembrane region" description="Helical" evidence="6">
    <location>
        <begin position="66"/>
        <end position="84"/>
    </location>
</feature>
<evidence type="ECO:0000256" key="4">
    <source>
        <dbReference type="ARBA" id="ARBA00022989"/>
    </source>
</evidence>
<keyword evidence="5 6" id="KW-0472">Membrane</keyword>
<accession>A0AA42CI04</accession>
<dbReference type="EMBL" id="JAMOIM010000003">
    <property type="protein sequence ID" value="MCW6507834.1"/>
    <property type="molecule type" value="Genomic_DNA"/>
</dbReference>
<dbReference type="InterPro" id="IPR001851">
    <property type="entry name" value="ABC_transp_permease"/>
</dbReference>
<keyword evidence="4 6" id="KW-1133">Transmembrane helix</keyword>
<evidence type="ECO:0000256" key="6">
    <source>
        <dbReference type="SAM" id="Phobius"/>
    </source>
</evidence>
<feature type="transmembrane region" description="Helical" evidence="6">
    <location>
        <begin position="266"/>
        <end position="287"/>
    </location>
</feature>
<evidence type="ECO:0000256" key="1">
    <source>
        <dbReference type="ARBA" id="ARBA00004651"/>
    </source>
</evidence>
<evidence type="ECO:0000256" key="5">
    <source>
        <dbReference type="ARBA" id="ARBA00023136"/>
    </source>
</evidence>
<feature type="transmembrane region" description="Helical" evidence="6">
    <location>
        <begin position="203"/>
        <end position="232"/>
    </location>
</feature>
<dbReference type="RefSeq" id="WP_282584189.1">
    <property type="nucleotide sequence ID" value="NZ_JAMOIM010000003.1"/>
</dbReference>
<dbReference type="AlphaFoldDB" id="A0AA42CI04"/>
<dbReference type="Proteomes" id="UP001165667">
    <property type="component" value="Unassembled WGS sequence"/>
</dbReference>
<reference evidence="7" key="1">
    <citation type="submission" date="2022-05" db="EMBL/GenBank/DDBJ databases">
        <authorList>
            <person name="Pankratov T."/>
        </authorList>
    </citation>
    <scope>NUCLEOTIDE SEQUENCE</scope>
    <source>
        <strain evidence="7">BP6-180914</strain>
    </source>
</reference>
<comment type="subcellular location">
    <subcellularLocation>
        <location evidence="1">Cell membrane</location>
        <topology evidence="1">Multi-pass membrane protein</topology>
    </subcellularLocation>
</comment>
<keyword evidence="3 6" id="KW-0812">Transmembrane</keyword>
<feature type="transmembrane region" description="Helical" evidence="6">
    <location>
        <begin position="39"/>
        <end position="59"/>
    </location>
</feature>
<organism evidence="7 8">
    <name type="scientific">Lichenifustis flavocetrariae</name>
    <dbReference type="NCBI Taxonomy" id="2949735"/>
    <lineage>
        <taxon>Bacteria</taxon>
        <taxon>Pseudomonadati</taxon>
        <taxon>Pseudomonadota</taxon>
        <taxon>Alphaproteobacteria</taxon>
        <taxon>Hyphomicrobiales</taxon>
        <taxon>Lichenihabitantaceae</taxon>
        <taxon>Lichenifustis</taxon>
    </lineage>
</organism>
<feature type="transmembrane region" description="Helical" evidence="6">
    <location>
        <begin position="90"/>
        <end position="109"/>
    </location>
</feature>
<gene>
    <name evidence="7" type="ORF">M8523_07350</name>
</gene>
<protein>
    <submittedName>
        <fullName evidence="7">ABC transporter permease</fullName>
    </submittedName>
</protein>
<feature type="transmembrane region" description="Helical" evidence="6">
    <location>
        <begin position="238"/>
        <end position="259"/>
    </location>
</feature>
<keyword evidence="8" id="KW-1185">Reference proteome</keyword>
<dbReference type="PANTHER" id="PTHR32196">
    <property type="entry name" value="ABC TRANSPORTER PERMEASE PROTEIN YPHD-RELATED-RELATED"/>
    <property type="match status" value="1"/>
</dbReference>
<dbReference type="GO" id="GO:0022857">
    <property type="term" value="F:transmembrane transporter activity"/>
    <property type="evidence" value="ECO:0007669"/>
    <property type="project" value="InterPro"/>
</dbReference>
<name>A0AA42CI04_9HYPH</name>